<gene>
    <name evidence="1" type="ORF">HELGO_WM47307</name>
</gene>
<organism evidence="1">
    <name type="scientific">uncultured Thiotrichaceae bacterium</name>
    <dbReference type="NCBI Taxonomy" id="298394"/>
    <lineage>
        <taxon>Bacteria</taxon>
        <taxon>Pseudomonadati</taxon>
        <taxon>Pseudomonadota</taxon>
        <taxon>Gammaproteobacteria</taxon>
        <taxon>Thiotrichales</taxon>
        <taxon>Thiotrichaceae</taxon>
        <taxon>environmental samples</taxon>
    </lineage>
</organism>
<evidence type="ECO:0000313" key="1">
    <source>
        <dbReference type="EMBL" id="CAA6827197.1"/>
    </source>
</evidence>
<proteinExistence type="predicted"/>
<dbReference type="EMBL" id="CACVAT010000436">
    <property type="protein sequence ID" value="CAA6827197.1"/>
    <property type="molecule type" value="Genomic_DNA"/>
</dbReference>
<reference evidence="1" key="1">
    <citation type="submission" date="2020-01" db="EMBL/GenBank/DDBJ databases">
        <authorList>
            <person name="Meier V. D."/>
            <person name="Meier V D."/>
        </authorList>
    </citation>
    <scope>NUCLEOTIDE SEQUENCE</scope>
    <source>
        <strain evidence="1">HLG_WM_MAG_09</strain>
    </source>
</reference>
<protein>
    <submittedName>
        <fullName evidence="1">Uncharacterized protein</fullName>
    </submittedName>
</protein>
<sequence>MNNPELEALLRARQKLDEVIGLAKNKMNTEAAEGATQPDESQRFKADGTPVTMDDIQASTNIPSPNGVVAALQGKVGLESVVGNEFKDTTTPQSECFSLEAGEQIHAYVRDITAAFGKMMVEIAHKDRISRRVDGTPIQSIIEFASVSKNLLDLVHPEVLSDFTIDDKIKRSKE</sequence>
<accession>A0A6S6UA98</accession>
<dbReference type="AlphaFoldDB" id="A0A6S6UA98"/>
<name>A0A6S6UA98_9GAMM</name>